<keyword evidence="6" id="KW-1015">Disulfide bond</keyword>
<dbReference type="PANTHER" id="PTHR15414:SF0">
    <property type="entry name" value="ENDOPLASMIC RETICULUM LECTIN 1"/>
    <property type="match status" value="1"/>
</dbReference>
<feature type="compositionally biased region" description="Basic and acidic residues" evidence="8">
    <location>
        <begin position="495"/>
        <end position="517"/>
    </location>
</feature>
<evidence type="ECO:0000256" key="2">
    <source>
        <dbReference type="ARBA" id="ARBA00009918"/>
    </source>
</evidence>
<comment type="subcellular location">
    <subcellularLocation>
        <location evidence="1 7">Endoplasmic reticulum membrane</location>
        <topology evidence="1 7">Peripheral membrane protein</topology>
        <orientation evidence="1 7">Lumenal side</orientation>
    </subcellularLocation>
</comment>
<dbReference type="EMBL" id="MU004544">
    <property type="protein sequence ID" value="KAF2648335.1"/>
    <property type="molecule type" value="Genomic_DNA"/>
</dbReference>
<feature type="signal peptide" evidence="9">
    <location>
        <begin position="1"/>
        <end position="16"/>
    </location>
</feature>
<dbReference type="SUPFAM" id="SSF50911">
    <property type="entry name" value="Mannose 6-phosphate receptor domain"/>
    <property type="match status" value="1"/>
</dbReference>
<dbReference type="GO" id="GO:0005788">
    <property type="term" value="C:endoplasmic reticulum lumen"/>
    <property type="evidence" value="ECO:0007669"/>
    <property type="project" value="UniProtKB-UniRule"/>
</dbReference>
<evidence type="ECO:0000256" key="3">
    <source>
        <dbReference type="ARBA" id="ARBA00022729"/>
    </source>
</evidence>
<dbReference type="GO" id="GO:0005789">
    <property type="term" value="C:endoplasmic reticulum membrane"/>
    <property type="evidence" value="ECO:0007669"/>
    <property type="project" value="UniProtKB-SubCell"/>
</dbReference>
<feature type="region of interest" description="Disordered" evidence="8">
    <location>
        <begin position="418"/>
        <end position="441"/>
    </location>
</feature>
<name>A0A6A6SKC0_9PLEO</name>
<feature type="chain" id="PRO_5025422391" description="Endoplasmic reticulum lectin" evidence="9">
    <location>
        <begin position="17"/>
        <end position="534"/>
    </location>
</feature>
<evidence type="ECO:0000256" key="1">
    <source>
        <dbReference type="ARBA" id="ARBA00004367"/>
    </source>
</evidence>
<accession>A0A6A6SKC0</accession>
<dbReference type="InterPro" id="IPR012913">
    <property type="entry name" value="OS9-like_dom"/>
</dbReference>
<keyword evidence="7" id="KW-0472">Membrane</keyword>
<dbReference type="Proteomes" id="UP000799324">
    <property type="component" value="Unassembled WGS sequence"/>
</dbReference>
<evidence type="ECO:0000256" key="8">
    <source>
        <dbReference type="SAM" id="MobiDB-lite"/>
    </source>
</evidence>
<evidence type="ECO:0000313" key="12">
    <source>
        <dbReference type="Proteomes" id="UP000799324"/>
    </source>
</evidence>
<dbReference type="Pfam" id="PF07915">
    <property type="entry name" value="PRKCSH"/>
    <property type="match status" value="1"/>
</dbReference>
<dbReference type="GO" id="GO:0030968">
    <property type="term" value="P:endoplasmic reticulum unfolded protein response"/>
    <property type="evidence" value="ECO:0007669"/>
    <property type="project" value="UniProtKB-UniRule"/>
</dbReference>
<evidence type="ECO:0000256" key="6">
    <source>
        <dbReference type="ARBA" id="ARBA00023157"/>
    </source>
</evidence>
<keyword evidence="4 7" id="KW-0430">Lectin</keyword>
<feature type="region of interest" description="Disordered" evidence="8">
    <location>
        <begin position="207"/>
        <end position="233"/>
    </location>
</feature>
<evidence type="ECO:0000256" key="5">
    <source>
        <dbReference type="ARBA" id="ARBA00022824"/>
    </source>
</evidence>
<dbReference type="PROSITE" id="PS51914">
    <property type="entry name" value="MRH"/>
    <property type="match status" value="1"/>
</dbReference>
<feature type="region of interest" description="Disordered" evidence="8">
    <location>
        <begin position="52"/>
        <end position="88"/>
    </location>
</feature>
<keyword evidence="5 7" id="KW-0256">Endoplasmic reticulum</keyword>
<evidence type="ECO:0000256" key="4">
    <source>
        <dbReference type="ARBA" id="ARBA00022734"/>
    </source>
</evidence>
<evidence type="ECO:0000256" key="9">
    <source>
        <dbReference type="SAM" id="SignalP"/>
    </source>
</evidence>
<feature type="compositionally biased region" description="Basic and acidic residues" evidence="8">
    <location>
        <begin position="429"/>
        <end position="441"/>
    </location>
</feature>
<feature type="compositionally biased region" description="Acidic residues" evidence="8">
    <location>
        <begin position="518"/>
        <end position="527"/>
    </location>
</feature>
<protein>
    <recommendedName>
        <fullName evidence="7">Endoplasmic reticulum lectin</fullName>
    </recommendedName>
    <alternativeName>
        <fullName evidence="7">Protein OS-9 homolog</fullName>
    </alternativeName>
</protein>
<proteinExistence type="inferred from homology"/>
<evidence type="ECO:0000256" key="7">
    <source>
        <dbReference type="RuleBase" id="RU369099"/>
    </source>
</evidence>
<feature type="region of interest" description="Disordered" evidence="8">
    <location>
        <begin position="475"/>
        <end position="534"/>
    </location>
</feature>
<feature type="compositionally biased region" description="Low complexity" evidence="8">
    <location>
        <begin position="55"/>
        <end position="67"/>
    </location>
</feature>
<evidence type="ECO:0000313" key="11">
    <source>
        <dbReference type="EMBL" id="KAF2648335.1"/>
    </source>
</evidence>
<dbReference type="InterPro" id="IPR045149">
    <property type="entry name" value="OS-9-like"/>
</dbReference>
<dbReference type="AlphaFoldDB" id="A0A6A6SKC0"/>
<dbReference type="OrthoDB" id="448954at2759"/>
<evidence type="ECO:0000259" key="10">
    <source>
        <dbReference type="PROSITE" id="PS51914"/>
    </source>
</evidence>
<dbReference type="InterPro" id="IPR044865">
    <property type="entry name" value="MRH_dom"/>
</dbReference>
<sequence>MRNFWALPAVLRIALASPHSFSVFDDLLAFPQYEVVFPNTFITENDASSLLSHGASQPTPSAAATSQETQELSKATKQAPPPTSNDVTLDETYEAVVLGGQRYLCSIPIIPEAEPQNATASAEEAKAEEEKELTRATDRGWELLEGMNGNCIYYLSGWWSYSFCYKDEVKQFHQLPPSRGVPIYPPVEDTTVKSFILGRFWEKEKKGKQGKQAQKTLGKEEGTKENVDDEGNVKPVVDGKYESMGLEVAKLETKGSSRYMVQRLSGGTECDLTGRERKIEVQFHCHPSSADKISMIKETSTCSYLMIIYTPRLCNDVAFLPPQENLAHPIACKAVIPESDIDAWTLAQLEEKTKEAERLVAFENDNPFREMQDGAEGNSKRRPLIGGIEVGAKSLVGTEGKVIEKSVVAGGGKETFVGTVASSSGPQMSKEEMKRLKIADPQDVEKLKRNLQKLAGRKGWKLDLVDTPRGREFRGIIEADEEDEGQQGASKGKHASKDEQTEGSRGKGTGAEDKGENEYEEPQEGSEEVYKDEL</sequence>
<dbReference type="Gene3D" id="2.70.130.10">
    <property type="entry name" value="Mannose-6-phosphate receptor binding domain"/>
    <property type="match status" value="1"/>
</dbReference>
<feature type="domain" description="MRH" evidence="10">
    <location>
        <begin position="149"/>
        <end position="316"/>
    </location>
</feature>
<dbReference type="PANTHER" id="PTHR15414">
    <property type="entry name" value="OS-9-RELATED"/>
    <property type="match status" value="1"/>
</dbReference>
<keyword evidence="12" id="KW-1185">Reference proteome</keyword>
<dbReference type="GO" id="GO:0030246">
    <property type="term" value="F:carbohydrate binding"/>
    <property type="evidence" value="ECO:0007669"/>
    <property type="project" value="UniProtKB-UniRule"/>
</dbReference>
<comment type="similarity">
    <text evidence="2 7">Belongs to the OS-9 family.</text>
</comment>
<feature type="compositionally biased region" description="Basic and acidic residues" evidence="8">
    <location>
        <begin position="217"/>
        <end position="226"/>
    </location>
</feature>
<reference evidence="11" key="1">
    <citation type="journal article" date="2020" name="Stud. Mycol.">
        <title>101 Dothideomycetes genomes: a test case for predicting lifestyles and emergence of pathogens.</title>
        <authorList>
            <person name="Haridas S."/>
            <person name="Albert R."/>
            <person name="Binder M."/>
            <person name="Bloem J."/>
            <person name="Labutti K."/>
            <person name="Salamov A."/>
            <person name="Andreopoulos B."/>
            <person name="Baker S."/>
            <person name="Barry K."/>
            <person name="Bills G."/>
            <person name="Bluhm B."/>
            <person name="Cannon C."/>
            <person name="Castanera R."/>
            <person name="Culley D."/>
            <person name="Daum C."/>
            <person name="Ezra D."/>
            <person name="Gonzalez J."/>
            <person name="Henrissat B."/>
            <person name="Kuo A."/>
            <person name="Liang C."/>
            <person name="Lipzen A."/>
            <person name="Lutzoni F."/>
            <person name="Magnuson J."/>
            <person name="Mondo S."/>
            <person name="Nolan M."/>
            <person name="Ohm R."/>
            <person name="Pangilinan J."/>
            <person name="Park H.-J."/>
            <person name="Ramirez L."/>
            <person name="Alfaro M."/>
            <person name="Sun H."/>
            <person name="Tritt A."/>
            <person name="Yoshinaga Y."/>
            <person name="Zwiers L.-H."/>
            <person name="Turgeon B."/>
            <person name="Goodwin S."/>
            <person name="Spatafora J."/>
            <person name="Crous P."/>
            <person name="Grigoriev I."/>
        </authorList>
    </citation>
    <scope>NUCLEOTIDE SEQUENCE</scope>
    <source>
        <strain evidence="11">CBS 122681</strain>
    </source>
</reference>
<gene>
    <name evidence="11" type="ORF">K491DRAFT_612974</name>
</gene>
<keyword evidence="3 9" id="KW-0732">Signal</keyword>
<comment type="function">
    <text evidence="7">Lectin involved in the quality control of the secretory pathway. As a member of the endoplasmic reticulum-associated degradation lumenal (ERAD-L) surveillance system, targets misfolded endoplasmic reticulum lumenal glycoproteins for degradation.</text>
</comment>
<organism evidence="11 12">
    <name type="scientific">Lophiostoma macrostomum CBS 122681</name>
    <dbReference type="NCBI Taxonomy" id="1314788"/>
    <lineage>
        <taxon>Eukaryota</taxon>
        <taxon>Fungi</taxon>
        <taxon>Dikarya</taxon>
        <taxon>Ascomycota</taxon>
        <taxon>Pezizomycotina</taxon>
        <taxon>Dothideomycetes</taxon>
        <taxon>Pleosporomycetidae</taxon>
        <taxon>Pleosporales</taxon>
        <taxon>Lophiostomataceae</taxon>
        <taxon>Lophiostoma</taxon>
    </lineage>
</organism>
<dbReference type="GO" id="GO:0030970">
    <property type="term" value="P:retrograde protein transport, ER to cytosol"/>
    <property type="evidence" value="ECO:0007669"/>
    <property type="project" value="TreeGrafter"/>
</dbReference>
<dbReference type="InterPro" id="IPR009011">
    <property type="entry name" value="Man6P_isomerase_rcpt-bd_dom_sf"/>
</dbReference>